<name>A0A078HCX2_BRANA</name>
<dbReference type="PaxDb" id="3708-A0A078HCX2"/>
<protein>
    <submittedName>
        <fullName evidence="2">BnaC08g42020D protein</fullName>
    </submittedName>
</protein>
<accession>A0A078HCX2</accession>
<feature type="region of interest" description="Disordered" evidence="1">
    <location>
        <begin position="1"/>
        <end position="39"/>
    </location>
</feature>
<dbReference type="AlphaFoldDB" id="A0A078HCX2"/>
<reference evidence="2 3" key="1">
    <citation type="journal article" date="2014" name="Science">
        <title>Plant genetics. Early allopolyploid evolution in the post-Neolithic Brassica napus oilseed genome.</title>
        <authorList>
            <person name="Chalhoub B."/>
            <person name="Denoeud F."/>
            <person name="Liu S."/>
            <person name="Parkin I.A."/>
            <person name="Tang H."/>
            <person name="Wang X."/>
            <person name="Chiquet J."/>
            <person name="Belcram H."/>
            <person name="Tong C."/>
            <person name="Samans B."/>
            <person name="Correa M."/>
            <person name="Da Silva C."/>
            <person name="Just J."/>
            <person name="Falentin C."/>
            <person name="Koh C.S."/>
            <person name="Le Clainche I."/>
            <person name="Bernard M."/>
            <person name="Bento P."/>
            <person name="Noel B."/>
            <person name="Labadie K."/>
            <person name="Alberti A."/>
            <person name="Charles M."/>
            <person name="Arnaud D."/>
            <person name="Guo H."/>
            <person name="Daviaud C."/>
            <person name="Alamery S."/>
            <person name="Jabbari K."/>
            <person name="Zhao M."/>
            <person name="Edger P.P."/>
            <person name="Chelaifa H."/>
            <person name="Tack D."/>
            <person name="Lassalle G."/>
            <person name="Mestiri I."/>
            <person name="Schnel N."/>
            <person name="Le Paslier M.C."/>
            <person name="Fan G."/>
            <person name="Renault V."/>
            <person name="Bayer P.E."/>
            <person name="Golicz A.A."/>
            <person name="Manoli S."/>
            <person name="Lee T.H."/>
            <person name="Thi V.H."/>
            <person name="Chalabi S."/>
            <person name="Hu Q."/>
            <person name="Fan C."/>
            <person name="Tollenaere R."/>
            <person name="Lu Y."/>
            <person name="Battail C."/>
            <person name="Shen J."/>
            <person name="Sidebottom C.H."/>
            <person name="Wang X."/>
            <person name="Canaguier A."/>
            <person name="Chauveau A."/>
            <person name="Berard A."/>
            <person name="Deniot G."/>
            <person name="Guan M."/>
            <person name="Liu Z."/>
            <person name="Sun F."/>
            <person name="Lim Y.P."/>
            <person name="Lyons E."/>
            <person name="Town C.D."/>
            <person name="Bancroft I."/>
            <person name="Wang X."/>
            <person name="Meng J."/>
            <person name="Ma J."/>
            <person name="Pires J.C."/>
            <person name="King G.J."/>
            <person name="Brunel D."/>
            <person name="Delourme R."/>
            <person name="Renard M."/>
            <person name="Aury J.M."/>
            <person name="Adams K.L."/>
            <person name="Batley J."/>
            <person name="Snowdon R.J."/>
            <person name="Tost J."/>
            <person name="Edwards D."/>
            <person name="Zhou Y."/>
            <person name="Hua W."/>
            <person name="Sharpe A.G."/>
            <person name="Paterson A.H."/>
            <person name="Guan C."/>
            <person name="Wincker P."/>
        </authorList>
    </citation>
    <scope>NUCLEOTIDE SEQUENCE [LARGE SCALE GENOMIC DNA]</scope>
    <source>
        <strain evidence="3">cv. Darmor-bzh</strain>
    </source>
</reference>
<sequence length="39" mass="4402">MSNSTQPLLSKPRSLNHKSLCLPDLPWSSRPRLMPNSLV</sequence>
<dbReference type="EMBL" id="LK032338">
    <property type="protein sequence ID" value="CDY34643.1"/>
    <property type="molecule type" value="Genomic_DNA"/>
</dbReference>
<dbReference type="Gramene" id="CDY34643">
    <property type="protein sequence ID" value="CDY34643"/>
    <property type="gene ID" value="GSBRNA2T00057100001"/>
</dbReference>
<gene>
    <name evidence="2" type="primary">BnaC08g42020D</name>
    <name evidence="2" type="ORF">GSBRNA2T00057100001</name>
</gene>
<keyword evidence="3" id="KW-1185">Reference proteome</keyword>
<proteinExistence type="predicted"/>
<evidence type="ECO:0000313" key="2">
    <source>
        <dbReference type="EMBL" id="CDY34643.1"/>
    </source>
</evidence>
<evidence type="ECO:0000313" key="3">
    <source>
        <dbReference type="Proteomes" id="UP000028999"/>
    </source>
</evidence>
<evidence type="ECO:0000256" key="1">
    <source>
        <dbReference type="SAM" id="MobiDB-lite"/>
    </source>
</evidence>
<dbReference type="Proteomes" id="UP000028999">
    <property type="component" value="Unassembled WGS sequence"/>
</dbReference>
<organism evidence="2 3">
    <name type="scientific">Brassica napus</name>
    <name type="common">Rape</name>
    <dbReference type="NCBI Taxonomy" id="3708"/>
    <lineage>
        <taxon>Eukaryota</taxon>
        <taxon>Viridiplantae</taxon>
        <taxon>Streptophyta</taxon>
        <taxon>Embryophyta</taxon>
        <taxon>Tracheophyta</taxon>
        <taxon>Spermatophyta</taxon>
        <taxon>Magnoliopsida</taxon>
        <taxon>eudicotyledons</taxon>
        <taxon>Gunneridae</taxon>
        <taxon>Pentapetalae</taxon>
        <taxon>rosids</taxon>
        <taxon>malvids</taxon>
        <taxon>Brassicales</taxon>
        <taxon>Brassicaceae</taxon>
        <taxon>Brassiceae</taxon>
        <taxon>Brassica</taxon>
    </lineage>
</organism>